<dbReference type="EMBL" id="LT629780">
    <property type="protein sequence ID" value="SDT96168.1"/>
    <property type="molecule type" value="Genomic_DNA"/>
</dbReference>
<organism evidence="1 2">
    <name type="scientific">Geopseudomonas guangdongensis</name>
    <dbReference type="NCBI Taxonomy" id="1245526"/>
    <lineage>
        <taxon>Bacteria</taxon>
        <taxon>Pseudomonadati</taxon>
        <taxon>Pseudomonadota</taxon>
        <taxon>Gammaproteobacteria</taxon>
        <taxon>Pseudomonadales</taxon>
        <taxon>Pseudomonadaceae</taxon>
        <taxon>Geopseudomonas</taxon>
    </lineage>
</organism>
<dbReference type="AlphaFoldDB" id="A0A1H2EN43"/>
<accession>A0A1H2EN43</accession>
<dbReference type="RefSeq" id="WP_157718967.1">
    <property type="nucleotide sequence ID" value="NZ_LT629780.1"/>
</dbReference>
<dbReference type="OrthoDB" id="5366218at2"/>
<reference evidence="2" key="1">
    <citation type="submission" date="2016-10" db="EMBL/GenBank/DDBJ databases">
        <authorList>
            <person name="Varghese N."/>
            <person name="Submissions S."/>
        </authorList>
    </citation>
    <scope>NUCLEOTIDE SEQUENCE [LARGE SCALE GENOMIC DNA]</scope>
    <source>
        <strain evidence="2">CCTCC 2012022</strain>
    </source>
</reference>
<keyword evidence="2" id="KW-1185">Reference proteome</keyword>
<proteinExistence type="predicted"/>
<sequence>MSNEFVQRQVITVDYKDVNIEVIQPQLAVLAADNPVDPGPLYIDVGALCYRRRNRSTNQQIGTPVDISSLDNSRIPFVRALIEELRLSQSSSRAIHQFVLSRYFVDWLDVQEQPYYFDNVASMKNAYCEYTRNLLHRVNSSGIGGQPLKQVTASQYQSGALTVVRLATGLSEPEVKGITTLITKRRDQASHVNLKLPSADEQAKTFATLLSFIDEAHRILVGNGEVPLHLVSPSGESCYLYTVEVDSGRTKTADFSIANLLLKSPVFPTLDQVKVHFGLVDDRKAIESARGAYRSSRRMYEKNNKDFRSALRQRFGNHAVVAGMLAFIAATGCNLSVAQALEVDTLEFVPSTKGKRFSGTKGRAGGKTVVPEFGLRFAPVFQKYLKLREWVLNGSDSALVFPYLSAKHGITQVGGSSIDALRMLFSKTLPRTMWVTPRQWRKNVSYQYVKLSGGDMTLTAEKLSNTEDMVRQAYSRPALEDFAGEMASFFEAMHQAAVDRTRTVERIPVRILDEKRPEAVTGAGACEKAPETQPERAQGFTELAPTPTCRDPETCLFCEFYAVHADEEDMRRLLSLRYLIQSIKHKQPIDHWQSKFGPTVHRIDEVLSAMQDADGDSQSTINRVREEVESGDLDEFWAIHFDTLVTLGAVS</sequence>
<dbReference type="STRING" id="1245526.SAMN05216580_0704"/>
<name>A0A1H2EN43_9GAMM</name>
<gene>
    <name evidence="1" type="ORF">SAMN05216580_0704</name>
</gene>
<evidence type="ECO:0000313" key="1">
    <source>
        <dbReference type="EMBL" id="SDT96168.1"/>
    </source>
</evidence>
<dbReference type="Proteomes" id="UP000243063">
    <property type="component" value="Chromosome I"/>
</dbReference>
<protein>
    <submittedName>
        <fullName evidence="1">Uncharacterized protein</fullName>
    </submittedName>
</protein>
<evidence type="ECO:0000313" key="2">
    <source>
        <dbReference type="Proteomes" id="UP000243063"/>
    </source>
</evidence>